<evidence type="ECO:0000313" key="1">
    <source>
        <dbReference type="EMBL" id="RZB69129.1"/>
    </source>
</evidence>
<organism evidence="1 2">
    <name type="scientific">Glycine soja</name>
    <name type="common">Wild soybean</name>
    <dbReference type="NCBI Taxonomy" id="3848"/>
    <lineage>
        <taxon>Eukaryota</taxon>
        <taxon>Viridiplantae</taxon>
        <taxon>Streptophyta</taxon>
        <taxon>Embryophyta</taxon>
        <taxon>Tracheophyta</taxon>
        <taxon>Spermatophyta</taxon>
        <taxon>Magnoliopsida</taxon>
        <taxon>eudicotyledons</taxon>
        <taxon>Gunneridae</taxon>
        <taxon>Pentapetalae</taxon>
        <taxon>rosids</taxon>
        <taxon>fabids</taxon>
        <taxon>Fabales</taxon>
        <taxon>Fabaceae</taxon>
        <taxon>Papilionoideae</taxon>
        <taxon>50 kb inversion clade</taxon>
        <taxon>NPAAA clade</taxon>
        <taxon>indigoferoid/millettioid clade</taxon>
        <taxon>Phaseoleae</taxon>
        <taxon>Glycine</taxon>
        <taxon>Glycine subgen. Soja</taxon>
    </lineage>
</organism>
<dbReference type="InterPro" id="IPR021109">
    <property type="entry name" value="Peptidase_aspartic_dom_sf"/>
</dbReference>
<reference evidence="1 2" key="1">
    <citation type="submission" date="2018-09" db="EMBL/GenBank/DDBJ databases">
        <title>A high-quality reference genome of wild soybean provides a powerful tool to mine soybean genomes.</title>
        <authorList>
            <person name="Xie M."/>
            <person name="Chung C.Y.L."/>
            <person name="Li M.-W."/>
            <person name="Wong F.-L."/>
            <person name="Chan T.-F."/>
            <person name="Lam H.-M."/>
        </authorList>
    </citation>
    <scope>NUCLEOTIDE SEQUENCE [LARGE SCALE GENOMIC DNA]</scope>
    <source>
        <strain evidence="2">cv. W05</strain>
        <tissue evidence="1">Hypocotyl of etiolated seedlings</tissue>
    </source>
</reference>
<name>A0A445H6B4_GLYSO</name>
<keyword evidence="2" id="KW-1185">Reference proteome</keyword>
<dbReference type="CDD" id="cd00303">
    <property type="entry name" value="retropepsin_like"/>
    <property type="match status" value="1"/>
</dbReference>
<gene>
    <name evidence="1" type="ORF">D0Y65_038765</name>
</gene>
<accession>A0A445H6B4</accession>
<evidence type="ECO:0008006" key="3">
    <source>
        <dbReference type="Google" id="ProtNLM"/>
    </source>
</evidence>
<sequence length="207" mass="23540">MILDVAARVTMMSKILEEAIVIIVSIAASDYQEKSRDPSSFTITVTIGRLTMGKALPDLGASVILMPLSLIKKIGDVEIKPSRMALQLADRTIKNPYGIIEDVLVKVDKFLFPSNFVVMDMDEDNEVTLILGRPFVKTTRVVIDVDDEKLSVRVQDDEVQFNVFKAMKHHMDKKEFFKIDILDEVIFESKKMISRKDYLEKPLTEEV</sequence>
<comment type="caution">
    <text evidence="1">The sequence shown here is derived from an EMBL/GenBank/DDBJ whole genome shotgun (WGS) entry which is preliminary data.</text>
</comment>
<dbReference type="AlphaFoldDB" id="A0A445H6B4"/>
<proteinExistence type="predicted"/>
<dbReference type="PANTHER" id="PTHR33067">
    <property type="entry name" value="RNA-DIRECTED DNA POLYMERASE-RELATED"/>
    <property type="match status" value="1"/>
</dbReference>
<protein>
    <recommendedName>
        <fullName evidence="3">Aspartic peptidase DDI1-type domain-containing protein</fullName>
    </recommendedName>
</protein>
<dbReference type="Gene3D" id="2.40.70.10">
    <property type="entry name" value="Acid Proteases"/>
    <property type="match status" value="1"/>
</dbReference>
<dbReference type="PANTHER" id="PTHR33067:SF35">
    <property type="entry name" value="ASPARTIC PEPTIDASE DDI1-TYPE DOMAIN-CONTAINING PROTEIN"/>
    <property type="match status" value="1"/>
</dbReference>
<dbReference type="Proteomes" id="UP000289340">
    <property type="component" value="Chromosome 14"/>
</dbReference>
<dbReference type="EMBL" id="QZWG01000014">
    <property type="protein sequence ID" value="RZB69129.1"/>
    <property type="molecule type" value="Genomic_DNA"/>
</dbReference>
<evidence type="ECO:0000313" key="2">
    <source>
        <dbReference type="Proteomes" id="UP000289340"/>
    </source>
</evidence>